<reference evidence="2 3" key="1">
    <citation type="submission" date="2020-08" db="EMBL/GenBank/DDBJ databases">
        <authorList>
            <person name="Hejnol A."/>
        </authorList>
    </citation>
    <scope>NUCLEOTIDE SEQUENCE [LARGE SCALE GENOMIC DNA]</scope>
</reference>
<evidence type="ECO:0000313" key="2">
    <source>
        <dbReference type="EMBL" id="CAD5111480.1"/>
    </source>
</evidence>
<keyword evidence="3" id="KW-1185">Reference proteome</keyword>
<sequence length="348" mass="39685">MAAKVDNKLKISLNPHPSVIAKNQLEDVLLKKEQFSIEKDRRSFLFDLQKKKFKVQQFEFNCNKVYEGKNVESIGHPSYAKPKNGERKPLHYPSRRPFSAGDLTGLNRSLYVSPTVRSARKLLEKRLAQKDKDRETIRKIVAGNTSASALLNYDASQPWLLLRPVSASPSVFVTQPPIETKFEIRAKSANVSKTRPSRKGSDDSNVSSRPRTAASKPLKMVRSWEGTKELRERVQEMKSEMHDIILNLTVTSNALEEEDRRERDDRLTMEAKLSAAGGDMERVRKRSVCYNNGLATGNRALQKRPGMKLKTALDKKSASRTTVERQMYLAAKAEYLETERRNSVYRDE</sequence>
<evidence type="ECO:0000256" key="1">
    <source>
        <dbReference type="SAM" id="MobiDB-lite"/>
    </source>
</evidence>
<protein>
    <submittedName>
        <fullName evidence="2">DgyrCDS790</fullName>
    </submittedName>
</protein>
<proteinExistence type="predicted"/>
<comment type="caution">
    <text evidence="2">The sequence shown here is derived from an EMBL/GenBank/DDBJ whole genome shotgun (WGS) entry which is preliminary data.</text>
</comment>
<dbReference type="Proteomes" id="UP000549394">
    <property type="component" value="Unassembled WGS sequence"/>
</dbReference>
<evidence type="ECO:0000313" key="3">
    <source>
        <dbReference type="Proteomes" id="UP000549394"/>
    </source>
</evidence>
<accession>A0A7I8V5D9</accession>
<gene>
    <name evidence="2" type="ORF">DGYR_LOCUS770</name>
</gene>
<organism evidence="2 3">
    <name type="scientific">Dimorphilus gyrociliatus</name>
    <dbReference type="NCBI Taxonomy" id="2664684"/>
    <lineage>
        <taxon>Eukaryota</taxon>
        <taxon>Metazoa</taxon>
        <taxon>Spiralia</taxon>
        <taxon>Lophotrochozoa</taxon>
        <taxon>Annelida</taxon>
        <taxon>Polychaeta</taxon>
        <taxon>Polychaeta incertae sedis</taxon>
        <taxon>Dinophilidae</taxon>
        <taxon>Dimorphilus</taxon>
    </lineage>
</organism>
<feature type="region of interest" description="Disordered" evidence="1">
    <location>
        <begin position="186"/>
        <end position="219"/>
    </location>
</feature>
<name>A0A7I8V5D9_9ANNE</name>
<dbReference type="AlphaFoldDB" id="A0A7I8V5D9"/>
<dbReference type="EMBL" id="CAJFCJ010000001">
    <property type="protein sequence ID" value="CAD5111480.1"/>
    <property type="molecule type" value="Genomic_DNA"/>
</dbReference>